<dbReference type="RefSeq" id="WP_090206723.1">
    <property type="nucleotide sequence ID" value="NZ_FOZM01000001.1"/>
</dbReference>
<dbReference type="STRING" id="1123755.SAMN05444714_1846"/>
<organism evidence="1 2">
    <name type="scientific">Yoonia litorea</name>
    <dbReference type="NCBI Taxonomy" id="1123755"/>
    <lineage>
        <taxon>Bacteria</taxon>
        <taxon>Pseudomonadati</taxon>
        <taxon>Pseudomonadota</taxon>
        <taxon>Alphaproteobacteria</taxon>
        <taxon>Rhodobacterales</taxon>
        <taxon>Paracoccaceae</taxon>
        <taxon>Yoonia</taxon>
    </lineage>
</organism>
<dbReference type="AlphaFoldDB" id="A0A1I6MI97"/>
<protein>
    <recommendedName>
        <fullName evidence="3">Asparagine synthase</fullName>
    </recommendedName>
</protein>
<dbReference type="OrthoDB" id="7804473at2"/>
<evidence type="ECO:0008006" key="3">
    <source>
        <dbReference type="Google" id="ProtNLM"/>
    </source>
</evidence>
<dbReference type="Proteomes" id="UP000198926">
    <property type="component" value="Unassembled WGS sequence"/>
</dbReference>
<accession>A0A1I6MI97</accession>
<evidence type="ECO:0000313" key="2">
    <source>
        <dbReference type="Proteomes" id="UP000198926"/>
    </source>
</evidence>
<keyword evidence="2" id="KW-1185">Reference proteome</keyword>
<proteinExistence type="predicted"/>
<gene>
    <name evidence="1" type="ORF">SAMN05444714_1846</name>
</gene>
<name>A0A1I6MI97_9RHOB</name>
<sequence>MNFSITYTCKDVLPARRLSGLAYVGPDIVVGDEGYKNFAAERQQTIRPGSDGAYVVINEQPDCFEIGTDFGGYSQIYVYQDGPLWAFSNSFYDLAQRVSGLEFPMTLYAPGAASMHISAALGQQPLSDRTPIAQIKLLSRSEVLRVSKDQQPQLTRAPAPDDLEGFAQVGVEYADALERYVSTWVGRYITILNSDVHLTCDVTGGLDSRTNLAMLIAAAQIADFDLNETVHINSNAGLKKDREISEQIGTLFDFEIGRQKTKSYRRPTVEGSYAKWKSYYLHSYWPAYLPTVARSSKHFWTGGAGGEAHRWITGIGLASSFEKLLERKRGDCPDPQQFEQLMADAKQTVTDLSKMRGQPEHSLVCHYRNFRERFHHGRRSNILYALSPLAGAGLSAVSQHAPVRVLKTQKIFADIIANTAPELLGVPFEKDYPNFAGRDAHSLLDFGGLAKRVSVSGKVFGGDAVEDLGDFRQVDALKLMRSDFEGSVVGARDTGLVTASQIINARTLLETEERPSAAALKPVATTILAGHIANWI</sequence>
<evidence type="ECO:0000313" key="1">
    <source>
        <dbReference type="EMBL" id="SFS15372.1"/>
    </source>
</evidence>
<dbReference type="EMBL" id="FOZM01000001">
    <property type="protein sequence ID" value="SFS15372.1"/>
    <property type="molecule type" value="Genomic_DNA"/>
</dbReference>
<reference evidence="1 2" key="1">
    <citation type="submission" date="2016-10" db="EMBL/GenBank/DDBJ databases">
        <authorList>
            <person name="de Groot N.N."/>
        </authorList>
    </citation>
    <scope>NUCLEOTIDE SEQUENCE [LARGE SCALE GENOMIC DNA]</scope>
    <source>
        <strain evidence="1 2">DSM 29433</strain>
    </source>
</reference>